<comment type="caution">
    <text evidence="3">The sequence shown here is derived from an EMBL/GenBank/DDBJ whole genome shotgun (WGS) entry which is preliminary data.</text>
</comment>
<evidence type="ECO:0000313" key="4">
    <source>
        <dbReference type="Proteomes" id="UP001295740"/>
    </source>
</evidence>
<evidence type="ECO:0000259" key="2">
    <source>
        <dbReference type="Pfam" id="PF24883"/>
    </source>
</evidence>
<dbReference type="PANTHER" id="PTHR10039:SF16">
    <property type="entry name" value="GPI INOSITOL-DEACYLASE"/>
    <property type="match status" value="1"/>
</dbReference>
<evidence type="ECO:0000313" key="3">
    <source>
        <dbReference type="EMBL" id="CAJ2511872.1"/>
    </source>
</evidence>
<protein>
    <submittedName>
        <fullName evidence="3">Uu.00g074970.m01.CDS01</fullName>
    </submittedName>
</protein>
<dbReference type="EMBL" id="CAUWAG010000018">
    <property type="protein sequence ID" value="CAJ2511872.1"/>
    <property type="molecule type" value="Genomic_DNA"/>
</dbReference>
<dbReference type="InterPro" id="IPR027417">
    <property type="entry name" value="P-loop_NTPase"/>
</dbReference>
<dbReference type="Proteomes" id="UP001295740">
    <property type="component" value="Unassembled WGS sequence"/>
</dbReference>
<dbReference type="SUPFAM" id="SSF52540">
    <property type="entry name" value="P-loop containing nucleoside triphosphate hydrolases"/>
    <property type="match status" value="1"/>
</dbReference>
<reference evidence="3" key="1">
    <citation type="submission" date="2023-10" db="EMBL/GenBank/DDBJ databases">
        <authorList>
            <person name="Hackl T."/>
        </authorList>
    </citation>
    <scope>NUCLEOTIDE SEQUENCE</scope>
</reference>
<keyword evidence="1" id="KW-0677">Repeat</keyword>
<proteinExistence type="predicted"/>
<dbReference type="Gene3D" id="3.40.50.300">
    <property type="entry name" value="P-loop containing nucleotide triphosphate hydrolases"/>
    <property type="match status" value="1"/>
</dbReference>
<dbReference type="PANTHER" id="PTHR10039">
    <property type="entry name" value="AMELOGENIN"/>
    <property type="match status" value="1"/>
</dbReference>
<feature type="domain" description="Nephrocystin 3-like N-terminal" evidence="2">
    <location>
        <begin position="7"/>
        <end position="164"/>
    </location>
</feature>
<dbReference type="Pfam" id="PF24883">
    <property type="entry name" value="NPHP3_N"/>
    <property type="match status" value="1"/>
</dbReference>
<keyword evidence="4" id="KW-1185">Reference proteome</keyword>
<organism evidence="3 4">
    <name type="scientific">Anthostomella pinea</name>
    <dbReference type="NCBI Taxonomy" id="933095"/>
    <lineage>
        <taxon>Eukaryota</taxon>
        <taxon>Fungi</taxon>
        <taxon>Dikarya</taxon>
        <taxon>Ascomycota</taxon>
        <taxon>Pezizomycotina</taxon>
        <taxon>Sordariomycetes</taxon>
        <taxon>Xylariomycetidae</taxon>
        <taxon>Xylariales</taxon>
        <taxon>Xylariaceae</taxon>
        <taxon>Anthostomella</taxon>
    </lineage>
</organism>
<sequence>MNRHEKDTGLWFLRSQAWLGWVDKGTRFIWIYGIPGAGKTILASFIVQNIPRSAKTTGMAYYYCYFGHNQDASLPLLRWILSELVAQSPESPKKLDLMQRGKIVVSKENCLDCLSELIGNFDVVYIVVDALDESREPRDGLLSLINVLATDDRFAKIQLLAMSREYSDIGSALTNIAVSVPMDVASVREDIRTHVKSILSTNRRFVKWPSYLRTEVEDALAVGAKGMFRWAICQLDILQRLQTVADIRAALKDLPETLDDTYERIFGSISRYDRTIVQRVLAILCSLPIRANGLNLHILWSMVIEECKYDTDDEQAILGNEDTLKDVCGCLVTSAGTQLVKLAHFTVHEFLVSTRIWKNRNADVRFFATSNEMSNLEFTRIALDGANSVTFVHPGLFDYDNNLYDHLICSSWCMIRIRGDSLREAADLEAVFAFLNPCRPHFLRLCCAATRFSHPTPDLEEPGLDQADAMILWVLVENGLSSLADRFLESRDIAQILDSQIAILHNPYDTSPMSTRGVVSSVAGDCSYKGSLSNHIRSDSSRLSLFRSFLTDRFPAMMSKVEWKYWARSPELPSGQGVGLVGRDLRKPSTATRSS</sequence>
<dbReference type="AlphaFoldDB" id="A0AAI8VVJ8"/>
<evidence type="ECO:0000256" key="1">
    <source>
        <dbReference type="ARBA" id="ARBA00022737"/>
    </source>
</evidence>
<dbReference type="InterPro" id="IPR056884">
    <property type="entry name" value="NPHP3-like_N"/>
</dbReference>
<accession>A0AAI8VVJ8</accession>
<name>A0AAI8VVJ8_9PEZI</name>
<gene>
    <name evidence="3" type="ORF">KHLLAP_LOCUS12340</name>
</gene>